<dbReference type="EMBL" id="CAUYUE010000004">
    <property type="protein sequence ID" value="CAK0765130.1"/>
    <property type="molecule type" value="Genomic_DNA"/>
</dbReference>
<keyword evidence="2" id="KW-1133">Transmembrane helix</keyword>
<dbReference type="PANTHER" id="PTHR43550:SF3">
    <property type="entry name" value="3-KETODIHYDROSPHINGOSINE REDUCTASE"/>
    <property type="match status" value="1"/>
</dbReference>
<keyword evidence="2" id="KW-0472">Membrane</keyword>
<gene>
    <name evidence="4" type="ORF">CVIRNUC_003227</name>
</gene>
<organism evidence="4 5">
    <name type="scientific">Coccomyxa viridis</name>
    <dbReference type="NCBI Taxonomy" id="1274662"/>
    <lineage>
        <taxon>Eukaryota</taxon>
        <taxon>Viridiplantae</taxon>
        <taxon>Chlorophyta</taxon>
        <taxon>core chlorophytes</taxon>
        <taxon>Trebouxiophyceae</taxon>
        <taxon>Trebouxiophyceae incertae sedis</taxon>
        <taxon>Coccomyxaceae</taxon>
        <taxon>Coccomyxa</taxon>
    </lineage>
</organism>
<evidence type="ECO:0000259" key="3">
    <source>
        <dbReference type="SMART" id="SM00822"/>
    </source>
</evidence>
<dbReference type="PRINTS" id="PR00081">
    <property type="entry name" value="GDHRDH"/>
</dbReference>
<evidence type="ECO:0000313" key="5">
    <source>
        <dbReference type="Proteomes" id="UP001314263"/>
    </source>
</evidence>
<keyword evidence="5" id="KW-1185">Reference proteome</keyword>
<dbReference type="GO" id="GO:0005789">
    <property type="term" value="C:endoplasmic reticulum membrane"/>
    <property type="evidence" value="ECO:0007669"/>
    <property type="project" value="TreeGrafter"/>
</dbReference>
<evidence type="ECO:0000313" key="4">
    <source>
        <dbReference type="EMBL" id="CAK0765130.1"/>
    </source>
</evidence>
<name>A0AAV1HZW4_9CHLO</name>
<dbReference type="SMART" id="SM00822">
    <property type="entry name" value="PKS_KR"/>
    <property type="match status" value="1"/>
</dbReference>
<dbReference type="PANTHER" id="PTHR43550">
    <property type="entry name" value="3-KETODIHYDROSPHINGOSINE REDUCTASE"/>
    <property type="match status" value="1"/>
</dbReference>
<dbReference type="Pfam" id="PF00106">
    <property type="entry name" value="adh_short"/>
    <property type="match status" value="1"/>
</dbReference>
<dbReference type="InterPro" id="IPR036291">
    <property type="entry name" value="NAD(P)-bd_dom_sf"/>
</dbReference>
<dbReference type="Proteomes" id="UP001314263">
    <property type="component" value="Unassembled WGS sequence"/>
</dbReference>
<proteinExistence type="inferred from homology"/>
<dbReference type="InterPro" id="IPR057326">
    <property type="entry name" value="KR_dom"/>
</dbReference>
<evidence type="ECO:0000256" key="1">
    <source>
        <dbReference type="RuleBase" id="RU000363"/>
    </source>
</evidence>
<dbReference type="InterPro" id="IPR002347">
    <property type="entry name" value="SDR_fam"/>
</dbReference>
<evidence type="ECO:0000256" key="2">
    <source>
        <dbReference type="SAM" id="Phobius"/>
    </source>
</evidence>
<dbReference type="GO" id="GO:0030148">
    <property type="term" value="P:sphingolipid biosynthetic process"/>
    <property type="evidence" value="ECO:0007669"/>
    <property type="project" value="TreeGrafter"/>
</dbReference>
<dbReference type="Gene3D" id="3.40.50.720">
    <property type="entry name" value="NAD(P)-binding Rossmann-like Domain"/>
    <property type="match status" value="1"/>
</dbReference>
<dbReference type="AlphaFoldDB" id="A0AAV1HZW4"/>
<dbReference type="GO" id="GO:0006666">
    <property type="term" value="P:3-keto-sphinganine metabolic process"/>
    <property type="evidence" value="ECO:0007669"/>
    <property type="project" value="TreeGrafter"/>
</dbReference>
<keyword evidence="2" id="KW-0812">Transmembrane</keyword>
<dbReference type="GO" id="GO:0047560">
    <property type="term" value="F:3-dehydrosphinganine reductase activity"/>
    <property type="evidence" value="ECO:0007669"/>
    <property type="project" value="TreeGrafter"/>
</dbReference>
<comment type="caution">
    <text evidence="4">The sequence shown here is derived from an EMBL/GenBank/DDBJ whole genome shotgun (WGS) entry which is preliminary data.</text>
</comment>
<feature type="domain" description="Ketoreductase" evidence="3">
    <location>
        <begin position="5"/>
        <end position="192"/>
    </location>
</feature>
<dbReference type="PROSITE" id="PS00061">
    <property type="entry name" value="ADH_SHORT"/>
    <property type="match status" value="1"/>
</dbReference>
<comment type="similarity">
    <text evidence="1">Belongs to the short-chain dehydrogenases/reductases (SDR) family.</text>
</comment>
<feature type="transmembrane region" description="Helical" evidence="2">
    <location>
        <begin position="259"/>
        <end position="279"/>
    </location>
</feature>
<protein>
    <recommendedName>
        <fullName evidence="3">Ketoreductase domain-containing protein</fullName>
    </recommendedName>
</protein>
<dbReference type="SUPFAM" id="SSF51735">
    <property type="entry name" value="NAD(P)-binding Rossmann-fold domains"/>
    <property type="match status" value="1"/>
</dbReference>
<dbReference type="InterPro" id="IPR020904">
    <property type="entry name" value="Sc_DH/Rdtase_CS"/>
</dbReference>
<dbReference type="PRINTS" id="PR00080">
    <property type="entry name" value="SDRFAMILY"/>
</dbReference>
<sequence>MWSGKHIFITGGSEGIGYALAELYIDHRAKVTLASRSKEKLEDAQRQLQSRNPHAKVLTCPTDVSSHQQVQQAIAQAEAKFGPLDVVIANAGMPSSSLFEELTVEDYEQLNRVNYLGVIYTVKAGYASIQRGNSKDGHIVIVSSLSAHVPLPGQTAYSATKAALRGFADALHFELRGSGVQLHIAYPGMTQTAMLDIMDARTRGLIDELPAITVYPSEQVAKLMVKGMEEGRYVLRFPDVMSTCICAALGGTSELAMPAALAAFIAPFVVVFMQIYRWLIHRAFAKMRSQKWGSQDARMIEGGRKKTM</sequence>
<reference evidence="4 5" key="1">
    <citation type="submission" date="2023-10" db="EMBL/GenBank/DDBJ databases">
        <authorList>
            <person name="Maclean D."/>
            <person name="Macfadyen A."/>
        </authorList>
    </citation>
    <scope>NUCLEOTIDE SEQUENCE [LARGE SCALE GENOMIC DNA]</scope>
</reference>
<accession>A0AAV1HZW4</accession>